<evidence type="ECO:0000313" key="2">
    <source>
        <dbReference type="EMBL" id="PTA66407.1"/>
    </source>
</evidence>
<evidence type="ECO:0000256" key="1">
    <source>
        <dbReference type="SAM" id="MobiDB-lite"/>
    </source>
</evidence>
<sequence>MFHGKGVALCSGDLHLLTGATVTPRLLQQARLLIPFTARMSKGQIRRGQVCHLVGYILYASRNACNLCYTDAKAERQVVIEVGGKTLHSGLNCFEDVSGITAKQLEMAVKGHLGVAMRLRNLSSDGFKDESAMLSHIEGLLHLVASPAERAHMTDELRRLRKANHFMPRDLRWLEDVLDLLALLQLAHRDWPAYARMIDAVFGEPGKRAEEARNRLTRVLLSNPAKLTVSQATELRRAMRVLLEFTPPVHFTPAVVPWSFPDREAYLAGLAAHYRQQAEAGHISAGGRLQLQHDLVHQGQRRPTAADLLTNLGVPCILAVYEHPTIEALDLFGFQGLRLIERGNLLPRGAMDEQVYVASAVHEAVVRTDPERRRTSNSGVTHPPGPGDTTSVPFRAAALWRPDAWCPVYTLWHQHGRERLLTFPALTQA</sequence>
<accession>A0A2T3W3F7</accession>
<reference evidence="2 3" key="1">
    <citation type="submission" date="2018-03" db="EMBL/GenBank/DDBJ databases">
        <title>Draft genome of Deinococcus sp. OD32.</title>
        <authorList>
            <person name="Wang X.-P."/>
            <person name="Du Z.-J."/>
        </authorList>
    </citation>
    <scope>NUCLEOTIDE SEQUENCE [LARGE SCALE GENOMIC DNA]</scope>
    <source>
        <strain evidence="2 3">OD32</strain>
    </source>
</reference>
<dbReference type="AlphaFoldDB" id="A0A2T3W3F7"/>
<comment type="caution">
    <text evidence="2">The sequence shown here is derived from an EMBL/GenBank/DDBJ whole genome shotgun (WGS) entry which is preliminary data.</text>
</comment>
<feature type="region of interest" description="Disordered" evidence="1">
    <location>
        <begin position="368"/>
        <end position="392"/>
    </location>
</feature>
<keyword evidence="3" id="KW-1185">Reference proteome</keyword>
<organism evidence="2 3">
    <name type="scientific">Deinococcus arcticus</name>
    <dbReference type="NCBI Taxonomy" id="2136176"/>
    <lineage>
        <taxon>Bacteria</taxon>
        <taxon>Thermotogati</taxon>
        <taxon>Deinococcota</taxon>
        <taxon>Deinococci</taxon>
        <taxon>Deinococcales</taxon>
        <taxon>Deinococcaceae</taxon>
        <taxon>Deinococcus</taxon>
    </lineage>
</organism>
<gene>
    <name evidence="2" type="ORF">C8263_18110</name>
</gene>
<proteinExistence type="predicted"/>
<protein>
    <submittedName>
        <fullName evidence="2">Uncharacterized protein</fullName>
    </submittedName>
</protein>
<name>A0A2T3W3F7_9DEIO</name>
<dbReference type="EMBL" id="PYSV01000034">
    <property type="protein sequence ID" value="PTA66407.1"/>
    <property type="molecule type" value="Genomic_DNA"/>
</dbReference>
<evidence type="ECO:0000313" key="3">
    <source>
        <dbReference type="Proteomes" id="UP000240317"/>
    </source>
</evidence>
<dbReference type="Proteomes" id="UP000240317">
    <property type="component" value="Unassembled WGS sequence"/>
</dbReference>